<evidence type="ECO:0000256" key="3">
    <source>
        <dbReference type="ARBA" id="ARBA00022670"/>
    </source>
</evidence>
<dbReference type="InterPro" id="IPR038502">
    <property type="entry name" value="M1_LTA-4_hydro/amino_C_sf"/>
</dbReference>
<dbReference type="InterPro" id="IPR016024">
    <property type="entry name" value="ARM-type_fold"/>
</dbReference>
<dbReference type="Gene3D" id="1.25.40.320">
    <property type="entry name" value="Peptidase M1, leukotriene A4 hydrolase/aminopeptidase C-terminal domain"/>
    <property type="match status" value="1"/>
</dbReference>
<evidence type="ECO:0000313" key="9">
    <source>
        <dbReference type="EMBL" id="ETE63718.1"/>
    </source>
</evidence>
<evidence type="ECO:0000256" key="4">
    <source>
        <dbReference type="ARBA" id="ARBA00022723"/>
    </source>
</evidence>
<dbReference type="GO" id="GO:0070006">
    <property type="term" value="F:metalloaminopeptidase activity"/>
    <property type="evidence" value="ECO:0007669"/>
    <property type="project" value="InterPro"/>
</dbReference>
<dbReference type="PANTHER" id="PTHR46627:SF1">
    <property type="entry name" value="AMINOPEPTIDASE O"/>
    <property type="match status" value="1"/>
</dbReference>
<sequence>MLECLQKTYHLREQDAEVRHRWCEMIIKHKYVAGYADVDKFLKEDQAMGVYLYGELMLNEDAKQQEIAYKTFATVRDHMDASSAKVVAEMLFDKWLSSAPEEKVRCKPFLKFQTLLLQRLYHSKYFHRMQMINNEEATQSLYASVYQE</sequence>
<dbReference type="Proteomes" id="UP000018936">
    <property type="component" value="Unassembled WGS sequence"/>
</dbReference>
<dbReference type="GO" id="GO:0006508">
    <property type="term" value="P:proteolysis"/>
    <property type="evidence" value="ECO:0007669"/>
    <property type="project" value="UniProtKB-KW"/>
</dbReference>
<reference evidence="9 10" key="1">
    <citation type="journal article" date="2013" name="Proc. Natl. Acad. Sci. U.S.A.">
        <title>The king cobra genome reveals dynamic gene evolution and adaptation in the snake venom system.</title>
        <authorList>
            <person name="Vonk F.J."/>
            <person name="Casewell N.R."/>
            <person name="Henkel C.V."/>
            <person name="Heimberg A.M."/>
            <person name="Jansen H.J."/>
            <person name="McCleary R.J."/>
            <person name="Kerkkamp H.M."/>
            <person name="Vos R.A."/>
            <person name="Guerreiro I."/>
            <person name="Calvete J.J."/>
            <person name="Wuster W."/>
            <person name="Woods A.E."/>
            <person name="Logan J.M."/>
            <person name="Harrison R.A."/>
            <person name="Castoe T.A."/>
            <person name="de Koning A.P."/>
            <person name="Pollock D.D."/>
            <person name="Yandell M."/>
            <person name="Calderon D."/>
            <person name="Renjifo C."/>
            <person name="Currier R.B."/>
            <person name="Salgado D."/>
            <person name="Pla D."/>
            <person name="Sanz L."/>
            <person name="Hyder A.S."/>
            <person name="Ribeiro J.M."/>
            <person name="Arntzen J.W."/>
            <person name="van den Thillart G.E."/>
            <person name="Boetzer M."/>
            <person name="Pirovano W."/>
            <person name="Dirks R.P."/>
            <person name="Spaink H.P."/>
            <person name="Duboule D."/>
            <person name="McGlinn E."/>
            <person name="Kini R.M."/>
            <person name="Richardson M.K."/>
        </authorList>
    </citation>
    <scope>NUCLEOTIDE SEQUENCE</scope>
    <source>
        <tissue evidence="9">Blood</tissue>
    </source>
</reference>
<keyword evidence="7" id="KW-0482">Metalloprotease</keyword>
<keyword evidence="3" id="KW-0645">Protease</keyword>
<keyword evidence="4" id="KW-0479">Metal-binding</keyword>
<comment type="cofactor">
    <cofactor evidence="1">
        <name>Zn(2+)</name>
        <dbReference type="ChEBI" id="CHEBI:29105"/>
    </cofactor>
</comment>
<dbReference type="PANTHER" id="PTHR46627">
    <property type="entry name" value="AMINOPEPTIDASE O"/>
    <property type="match status" value="1"/>
</dbReference>
<proteinExistence type="inferred from homology"/>
<evidence type="ECO:0000256" key="1">
    <source>
        <dbReference type="ARBA" id="ARBA00001947"/>
    </source>
</evidence>
<evidence type="ECO:0000313" key="10">
    <source>
        <dbReference type="Proteomes" id="UP000018936"/>
    </source>
</evidence>
<keyword evidence="10" id="KW-1185">Reference proteome</keyword>
<dbReference type="SUPFAM" id="SSF48371">
    <property type="entry name" value="ARM repeat"/>
    <property type="match status" value="1"/>
</dbReference>
<accession>V8NPW5</accession>
<dbReference type="InterPro" id="IPR015211">
    <property type="entry name" value="Peptidase_M1_C"/>
</dbReference>
<evidence type="ECO:0000256" key="7">
    <source>
        <dbReference type="ARBA" id="ARBA00023049"/>
    </source>
</evidence>
<evidence type="ECO:0000256" key="6">
    <source>
        <dbReference type="ARBA" id="ARBA00022833"/>
    </source>
</evidence>
<keyword evidence="5" id="KW-0378">Hydrolase</keyword>
<dbReference type="GO" id="GO:0008270">
    <property type="term" value="F:zinc ion binding"/>
    <property type="evidence" value="ECO:0007669"/>
    <property type="project" value="InterPro"/>
</dbReference>
<evidence type="ECO:0000259" key="8">
    <source>
        <dbReference type="SMART" id="SM01263"/>
    </source>
</evidence>
<name>V8NPW5_OPHHA</name>
<evidence type="ECO:0000256" key="2">
    <source>
        <dbReference type="ARBA" id="ARBA00010136"/>
    </source>
</evidence>
<organism evidence="9 10">
    <name type="scientific">Ophiophagus hannah</name>
    <name type="common">King cobra</name>
    <name type="synonym">Naja hannah</name>
    <dbReference type="NCBI Taxonomy" id="8665"/>
    <lineage>
        <taxon>Eukaryota</taxon>
        <taxon>Metazoa</taxon>
        <taxon>Chordata</taxon>
        <taxon>Craniata</taxon>
        <taxon>Vertebrata</taxon>
        <taxon>Euteleostomi</taxon>
        <taxon>Lepidosauria</taxon>
        <taxon>Squamata</taxon>
        <taxon>Bifurcata</taxon>
        <taxon>Unidentata</taxon>
        <taxon>Episquamata</taxon>
        <taxon>Toxicofera</taxon>
        <taxon>Serpentes</taxon>
        <taxon>Colubroidea</taxon>
        <taxon>Elapidae</taxon>
        <taxon>Elapinae</taxon>
        <taxon>Ophiophagus</taxon>
    </lineage>
</organism>
<feature type="domain" description="Peptidase M1 leukotriene A4 hydrolase/aminopeptidase C-terminal" evidence="8">
    <location>
        <begin position="1"/>
        <end position="91"/>
    </location>
</feature>
<keyword evidence="9" id="KW-0031">Aminopeptidase</keyword>
<comment type="similarity">
    <text evidence="2">Belongs to the peptidase M1 family.</text>
</comment>
<dbReference type="EMBL" id="AZIM01002605">
    <property type="protein sequence ID" value="ETE63718.1"/>
    <property type="molecule type" value="Genomic_DNA"/>
</dbReference>
<dbReference type="InterPro" id="IPR033577">
    <property type="entry name" value="AOPep"/>
</dbReference>
<dbReference type="SMART" id="SM01263">
    <property type="entry name" value="Leuk-A4-hydro_C"/>
    <property type="match status" value="1"/>
</dbReference>
<dbReference type="GO" id="GO:0005730">
    <property type="term" value="C:nucleolus"/>
    <property type="evidence" value="ECO:0007669"/>
    <property type="project" value="InterPro"/>
</dbReference>
<keyword evidence="6" id="KW-0862">Zinc</keyword>
<protein>
    <submittedName>
        <fullName evidence="9">Aminopeptidase O</fullName>
    </submittedName>
</protein>
<comment type="caution">
    <text evidence="9">The sequence shown here is derived from an EMBL/GenBank/DDBJ whole genome shotgun (WGS) entry which is preliminary data.</text>
</comment>
<dbReference type="OrthoDB" id="79562at2759"/>
<evidence type="ECO:0000256" key="5">
    <source>
        <dbReference type="ARBA" id="ARBA00022801"/>
    </source>
</evidence>
<dbReference type="Pfam" id="PF09127">
    <property type="entry name" value="Leuk-A4-hydro_C"/>
    <property type="match status" value="1"/>
</dbReference>
<dbReference type="AlphaFoldDB" id="V8NPW5"/>
<gene>
    <name evidence="9" type="primary">Aopep</name>
    <name evidence="9" type="ORF">L345_10518</name>
</gene>